<keyword evidence="8 14" id="KW-0812">Transmembrane</keyword>
<dbReference type="STRING" id="1262450.S3D2M1"/>
<evidence type="ECO:0000256" key="14">
    <source>
        <dbReference type="RuleBase" id="RU367051"/>
    </source>
</evidence>
<feature type="compositionally biased region" description="Polar residues" evidence="15">
    <location>
        <begin position="1"/>
        <end position="12"/>
    </location>
</feature>
<evidence type="ECO:0000256" key="12">
    <source>
        <dbReference type="ARBA" id="ARBA00045065"/>
    </source>
</evidence>
<feature type="domain" description="ALG11 mannosyltransferase N-terminal" evidence="17">
    <location>
        <begin position="212"/>
        <end position="420"/>
    </location>
</feature>
<dbReference type="EC" id="2.4.1.131" evidence="4 14"/>
<name>S3D2M1_OPHP1</name>
<dbReference type="SUPFAM" id="SSF53756">
    <property type="entry name" value="UDP-Glycosyltransferase/glycogen phosphorylase"/>
    <property type="match status" value="1"/>
</dbReference>
<evidence type="ECO:0000256" key="13">
    <source>
        <dbReference type="ARBA" id="ARBA00056799"/>
    </source>
</evidence>
<dbReference type="InterPro" id="IPR031814">
    <property type="entry name" value="ALG11_N"/>
</dbReference>
<evidence type="ECO:0000256" key="2">
    <source>
        <dbReference type="ARBA" id="ARBA00004922"/>
    </source>
</evidence>
<dbReference type="CDD" id="cd03806">
    <property type="entry name" value="GT4_ALG11-like"/>
    <property type="match status" value="1"/>
</dbReference>
<comment type="similarity">
    <text evidence="3 14">Belongs to the glycosyltransferase group 1 family. Glycosyltransferase 4 subfamily.</text>
</comment>
<dbReference type="InterPro" id="IPR001296">
    <property type="entry name" value="Glyco_trans_1"/>
</dbReference>
<dbReference type="HOGENOM" id="CLU_017896_1_1_1"/>
<evidence type="ECO:0000256" key="8">
    <source>
        <dbReference type="ARBA" id="ARBA00022692"/>
    </source>
</evidence>
<feature type="region of interest" description="Disordered" evidence="15">
    <location>
        <begin position="1"/>
        <end position="20"/>
    </location>
</feature>
<dbReference type="Proteomes" id="UP000016923">
    <property type="component" value="Unassembled WGS sequence"/>
</dbReference>
<feature type="transmembrane region" description="Helical" evidence="14">
    <location>
        <begin position="114"/>
        <end position="137"/>
    </location>
</feature>
<evidence type="ECO:0000256" key="9">
    <source>
        <dbReference type="ARBA" id="ARBA00022824"/>
    </source>
</evidence>
<proteinExistence type="inferred from homology"/>
<dbReference type="OrthoDB" id="2276068at2759"/>
<dbReference type="PANTHER" id="PTHR45919">
    <property type="entry name" value="GDP-MAN:MAN(3)GLCNAC(2)-PP-DOL ALPHA-1,2-MANNOSYLTRANSFERASE"/>
    <property type="match status" value="1"/>
</dbReference>
<evidence type="ECO:0000256" key="6">
    <source>
        <dbReference type="ARBA" id="ARBA00022676"/>
    </source>
</evidence>
<dbReference type="VEuPathDB" id="FungiDB:F503_00262"/>
<evidence type="ECO:0000259" key="17">
    <source>
        <dbReference type="Pfam" id="PF15924"/>
    </source>
</evidence>
<protein>
    <recommendedName>
        <fullName evidence="5 14">GDP-Man:Man(3)GlcNAc(2)-PP-Dol alpha-1,2-mannosyltransferase</fullName>
        <ecNumber evidence="4 14">2.4.1.131</ecNumber>
    </recommendedName>
</protein>
<dbReference type="UniPathway" id="UPA00378"/>
<dbReference type="Gene3D" id="3.40.50.2000">
    <property type="entry name" value="Glycogen Phosphorylase B"/>
    <property type="match status" value="1"/>
</dbReference>
<accession>S3D2M1</accession>
<evidence type="ECO:0000256" key="15">
    <source>
        <dbReference type="SAM" id="MobiDB-lite"/>
    </source>
</evidence>
<dbReference type="EMBL" id="KE148150">
    <property type="protein sequence ID" value="EPE07540.1"/>
    <property type="molecule type" value="Genomic_DNA"/>
</dbReference>
<dbReference type="FunFam" id="3.40.50.2000:FF:000168">
    <property type="entry name" value="Alpha-1,2-mannosyltransferase (Alg11), putative"/>
    <property type="match status" value="1"/>
</dbReference>
<keyword evidence="11 14" id="KW-0472">Membrane</keyword>
<evidence type="ECO:0000256" key="7">
    <source>
        <dbReference type="ARBA" id="ARBA00022679"/>
    </source>
</evidence>
<reference evidence="18 19" key="1">
    <citation type="journal article" date="2013" name="BMC Genomics">
        <title>The genome and transcriptome of the pine saprophyte Ophiostoma piceae, and a comparison with the bark beetle-associated pine pathogen Grosmannia clavigera.</title>
        <authorList>
            <person name="Haridas S."/>
            <person name="Wang Y."/>
            <person name="Lim L."/>
            <person name="Massoumi Alamouti S."/>
            <person name="Jackman S."/>
            <person name="Docking R."/>
            <person name="Robertson G."/>
            <person name="Birol I."/>
            <person name="Bohlmann J."/>
            <person name="Breuil C."/>
        </authorList>
    </citation>
    <scope>NUCLEOTIDE SEQUENCE [LARGE SCALE GENOMIC DNA]</scope>
    <source>
        <strain evidence="18 19">UAMH 11346</strain>
    </source>
</reference>
<gene>
    <name evidence="18" type="ORF">F503_00262</name>
</gene>
<keyword evidence="19" id="KW-1185">Reference proteome</keyword>
<comment type="catalytic activity">
    <reaction evidence="12 14">
        <text>an alpha-D-Man-(1-&gt;3)-[alpha-D-Man-(1-&gt;6)]-beta-D-Man-(1-&gt;4)-beta-D-GlcNAc-(1-&gt;4)-alpha-D-GlcNAc-diphospho-di-trans,poly-cis-dolichol + 2 GDP-alpha-D-mannose = an alpha-D-Man-(1-&gt;2)-alpha-D-Man-(1-&gt;2)-alpha-D-Man-(1-&gt;3)-[alpha-D-Man-(1-&gt;6)]-beta-D-Man-(1-&gt;4)-beta-D-GlcNAc-(1-&gt;4)-alpha-D-GlcNAc-diphospho-di-trans,poly-cis-dolichol + 2 GDP + 2 H(+)</text>
        <dbReference type="Rhea" id="RHEA:29523"/>
        <dbReference type="Rhea" id="RHEA-COMP:19515"/>
        <dbReference type="Rhea" id="RHEA-COMP:19516"/>
        <dbReference type="ChEBI" id="CHEBI:15378"/>
        <dbReference type="ChEBI" id="CHEBI:57527"/>
        <dbReference type="ChEBI" id="CHEBI:58189"/>
        <dbReference type="ChEBI" id="CHEBI:132511"/>
        <dbReference type="ChEBI" id="CHEBI:132515"/>
        <dbReference type="EC" id="2.4.1.131"/>
    </reaction>
    <physiologicalReaction direction="left-to-right" evidence="12 14">
        <dbReference type="Rhea" id="RHEA:29524"/>
    </physiologicalReaction>
</comment>
<evidence type="ECO:0000256" key="10">
    <source>
        <dbReference type="ARBA" id="ARBA00022989"/>
    </source>
</evidence>
<dbReference type="GO" id="GO:0006488">
    <property type="term" value="P:dolichol-linked oligosaccharide biosynthetic process"/>
    <property type="evidence" value="ECO:0007669"/>
    <property type="project" value="EnsemblFungi"/>
</dbReference>
<dbReference type="eggNOG" id="KOG1387">
    <property type="taxonomic scope" value="Eukaryota"/>
</dbReference>
<comment type="subcellular location">
    <subcellularLocation>
        <location evidence="1">Endoplasmic reticulum membrane</location>
        <topology evidence="1">Single-pass membrane protein</topology>
    </subcellularLocation>
</comment>
<evidence type="ECO:0000313" key="18">
    <source>
        <dbReference type="EMBL" id="EPE07540.1"/>
    </source>
</evidence>
<evidence type="ECO:0000256" key="11">
    <source>
        <dbReference type="ARBA" id="ARBA00023136"/>
    </source>
</evidence>
<dbReference type="GO" id="GO:0004377">
    <property type="term" value="F:GDP-Man:Man(3)GlcNAc(2)-PP-Dol alpha-1,2-mannosyltransferase activity"/>
    <property type="evidence" value="ECO:0007669"/>
    <property type="project" value="UniProtKB-UniRule"/>
</dbReference>
<feature type="region of interest" description="Disordered" evidence="15">
    <location>
        <begin position="168"/>
        <end position="202"/>
    </location>
</feature>
<dbReference type="GO" id="GO:0005789">
    <property type="term" value="C:endoplasmic reticulum membrane"/>
    <property type="evidence" value="ECO:0007669"/>
    <property type="project" value="UniProtKB-SubCell"/>
</dbReference>
<dbReference type="AlphaFoldDB" id="S3D2M1"/>
<dbReference type="OMA" id="WKHFTLI"/>
<evidence type="ECO:0000256" key="3">
    <source>
        <dbReference type="ARBA" id="ARBA00009481"/>
    </source>
</evidence>
<dbReference type="Pfam" id="PF00534">
    <property type="entry name" value="Glycos_transf_1"/>
    <property type="match status" value="1"/>
</dbReference>
<sequence>MHYITTPSASANSHDHTRPRPTSQTLPFLCYLSTPLPDYGGLCHLTTPVRLLFTKRSFRTNTTVSFTSSTNLICDEYPHSTPLKMDDKCSVSPSRSWDGSDCAGSSSSSSTGSYAVAAFATAAIITVMLLPTIWRLAGTTLGLYLRKRTENQRQYLLETMAADEKRFQEQKQLKKKKNGSGSNSDDDWENVEAHGVGSADNGDKGASDWDGIVGFFHPFCNAGGGGERVLWAAIRATQQRWPKAKCVVYTGDHDVNKEAILSRVRDRFNIHLHPPTVSFLYLSTRRWVLASTWPHFTLAGQSFGSIIMAWDALSLLVPDIFVDTMGYAFALGLSKFLFRNVPTGAYVHYPTISTDMLASLDPKSTVGAQGVNAGQGVGYRGQAKRMYWELFAKLYASVGSSIDVVMTNSSWTQAHVQALWGPLRAKKGRTLPANASNPEGTDIAVVYPPVAVSELEQEVDVSVESEAKREKVLLYIAQFRPEKNHSLILQAFAAFIKKQRQEKPEETAAAPPKLVLVGSVRDDSDSKRVYQLRLLANELGIRDDVEFHLDAPWPAILQWLRRASVGVNCMWNEHFGIGVVEYQAAGLVSVVHNSGGPKLDIVTEIDGLPTGFHATTADEFAAAFEKALSVTDPLAWRKRARRSAKRFTEEEFARMWLEQMERLVALLK</sequence>
<keyword evidence="10 14" id="KW-1133">Transmembrane helix</keyword>
<evidence type="ECO:0000259" key="16">
    <source>
        <dbReference type="Pfam" id="PF00534"/>
    </source>
</evidence>
<dbReference type="Pfam" id="PF15924">
    <property type="entry name" value="ALG11_N"/>
    <property type="match status" value="1"/>
</dbReference>
<evidence type="ECO:0000313" key="19">
    <source>
        <dbReference type="Proteomes" id="UP000016923"/>
    </source>
</evidence>
<organism evidence="18 19">
    <name type="scientific">Ophiostoma piceae (strain UAMH 11346)</name>
    <name type="common">Sap stain fungus</name>
    <dbReference type="NCBI Taxonomy" id="1262450"/>
    <lineage>
        <taxon>Eukaryota</taxon>
        <taxon>Fungi</taxon>
        <taxon>Dikarya</taxon>
        <taxon>Ascomycota</taxon>
        <taxon>Pezizomycotina</taxon>
        <taxon>Sordariomycetes</taxon>
        <taxon>Sordariomycetidae</taxon>
        <taxon>Ophiostomatales</taxon>
        <taxon>Ophiostomataceae</taxon>
        <taxon>Ophiostoma</taxon>
    </lineage>
</organism>
<keyword evidence="6 14" id="KW-0328">Glycosyltransferase</keyword>
<keyword evidence="7 14" id="KW-0808">Transferase</keyword>
<dbReference type="PANTHER" id="PTHR45919:SF1">
    <property type="entry name" value="GDP-MAN:MAN(3)GLCNAC(2)-PP-DOL ALPHA-1,2-MANNOSYLTRANSFERASE"/>
    <property type="match status" value="1"/>
</dbReference>
<dbReference type="InterPro" id="IPR038013">
    <property type="entry name" value="ALG11"/>
</dbReference>
<feature type="domain" description="Glycosyl transferase family 1" evidence="16">
    <location>
        <begin position="463"/>
        <end position="631"/>
    </location>
</feature>
<comment type="pathway">
    <text evidence="2 14">Protein modification; protein glycosylation.</text>
</comment>
<comment type="function">
    <text evidence="13 14">GDP-Man:Man(3)GlcNAc(2)-PP-Dol alpha-1,2-mannosyltransferase that operates in the biosynthetic pathway of dolichol-linked oligosaccharides, the glycan precursors employed in protein asparagine (N)-glycosylation. The assembly of dolichol-linked oligosaccharides begins on the cytosolic side of the endoplasmic reticulum membrane and finishes in its lumen. The sequential addition of sugars to dolichol pyrophosphate produces dolichol-linked oligosaccharides containing fourteen sugars, including two GlcNAcs, nine mannoses and three glucoses. Once assembled, the oligosaccharide is transferred from the lipid to nascent proteins by oligosaccharyltransferases. Catalyzes, on the cytoplasmic face of the endoplasmic reticulum, the addition of the fourth and fifth mannose residues to the dolichol-linked oligosaccharide chain, to produce Man(5)GlcNAc(2)-PP-dolichol core oligosaccharide.</text>
</comment>
<keyword evidence="9 14" id="KW-0256">Endoplasmic reticulum</keyword>
<evidence type="ECO:0000256" key="5">
    <source>
        <dbReference type="ARBA" id="ARBA00022018"/>
    </source>
</evidence>
<evidence type="ECO:0000256" key="1">
    <source>
        <dbReference type="ARBA" id="ARBA00004389"/>
    </source>
</evidence>
<evidence type="ECO:0000256" key="4">
    <source>
        <dbReference type="ARBA" id="ARBA00012645"/>
    </source>
</evidence>